<dbReference type="KEGG" id="mlr:MELLADRAFT_86874"/>
<dbReference type="InParanoid" id="F4R3P7"/>
<name>F4R3P7_MELLP</name>
<dbReference type="EMBL" id="GL883090">
    <property type="protein sequence ID" value="EGG13132.1"/>
    <property type="molecule type" value="Genomic_DNA"/>
</dbReference>
<proteinExistence type="predicted"/>
<organism evidence="2">
    <name type="scientific">Melampsora larici-populina (strain 98AG31 / pathotype 3-4-7)</name>
    <name type="common">Poplar leaf rust fungus</name>
    <dbReference type="NCBI Taxonomy" id="747676"/>
    <lineage>
        <taxon>Eukaryota</taxon>
        <taxon>Fungi</taxon>
        <taxon>Dikarya</taxon>
        <taxon>Basidiomycota</taxon>
        <taxon>Pucciniomycotina</taxon>
        <taxon>Pucciniomycetes</taxon>
        <taxon>Pucciniales</taxon>
        <taxon>Melampsoraceae</taxon>
        <taxon>Melampsora</taxon>
    </lineage>
</organism>
<accession>F4R3P7</accession>
<sequence length="111" mass="12151">MSDQSPETIPSCNTHCFGEPMSAAELGQSGKLGNELAPRFLIGQGPSAQCWNAKSIVLELMGGYQSYNSKMAEKDEGTYTFSHTKALLLFRYDKVLKMQPILELGQAMQSA</sequence>
<dbReference type="AlphaFoldDB" id="F4R3P7"/>
<dbReference type="HOGENOM" id="CLU_2158949_0_0_1"/>
<dbReference type="RefSeq" id="XP_007404070.1">
    <property type="nucleotide sequence ID" value="XM_007404008.1"/>
</dbReference>
<dbReference type="VEuPathDB" id="FungiDB:MELLADRAFT_86874"/>
<reference evidence="2" key="1">
    <citation type="journal article" date="2011" name="Proc. Natl. Acad. Sci. U.S.A.">
        <title>Obligate biotrophy features unraveled by the genomic analysis of rust fungi.</title>
        <authorList>
            <person name="Duplessis S."/>
            <person name="Cuomo C.A."/>
            <person name="Lin Y.-C."/>
            <person name="Aerts A."/>
            <person name="Tisserant E."/>
            <person name="Veneault-Fourrey C."/>
            <person name="Joly D.L."/>
            <person name="Hacquard S."/>
            <person name="Amselem J."/>
            <person name="Cantarel B.L."/>
            <person name="Chiu R."/>
            <person name="Coutinho P.M."/>
            <person name="Feau N."/>
            <person name="Field M."/>
            <person name="Frey P."/>
            <person name="Gelhaye E."/>
            <person name="Goldberg J."/>
            <person name="Grabherr M.G."/>
            <person name="Kodira C.D."/>
            <person name="Kohler A."/>
            <person name="Kuees U."/>
            <person name="Lindquist E.A."/>
            <person name="Lucas S.M."/>
            <person name="Mago R."/>
            <person name="Mauceli E."/>
            <person name="Morin E."/>
            <person name="Murat C."/>
            <person name="Pangilinan J.L."/>
            <person name="Park R."/>
            <person name="Pearson M."/>
            <person name="Quesneville H."/>
            <person name="Rouhier N."/>
            <person name="Sakthikumar S."/>
            <person name="Salamov A.A."/>
            <person name="Schmutz J."/>
            <person name="Selles B."/>
            <person name="Shapiro H."/>
            <person name="Tanguay P."/>
            <person name="Tuskan G.A."/>
            <person name="Henrissat B."/>
            <person name="Van de Peer Y."/>
            <person name="Rouze P."/>
            <person name="Ellis J.G."/>
            <person name="Dodds P.N."/>
            <person name="Schein J.E."/>
            <person name="Zhong S."/>
            <person name="Hamelin R.C."/>
            <person name="Grigoriev I.V."/>
            <person name="Szabo L.J."/>
            <person name="Martin F."/>
        </authorList>
    </citation>
    <scope>NUCLEOTIDE SEQUENCE [LARGE SCALE GENOMIC DNA]</scope>
    <source>
        <strain evidence="2">98AG31 / pathotype 3-4-7</strain>
    </source>
</reference>
<gene>
    <name evidence="1" type="ORF">MELLADRAFT_86874</name>
</gene>
<protein>
    <submittedName>
        <fullName evidence="1">Uncharacterized protein</fullName>
    </submittedName>
</protein>
<keyword evidence="2" id="KW-1185">Reference proteome</keyword>
<evidence type="ECO:0000313" key="1">
    <source>
        <dbReference type="EMBL" id="EGG13132.1"/>
    </source>
</evidence>
<dbReference type="Proteomes" id="UP000001072">
    <property type="component" value="Unassembled WGS sequence"/>
</dbReference>
<evidence type="ECO:0000313" key="2">
    <source>
        <dbReference type="Proteomes" id="UP000001072"/>
    </source>
</evidence>
<dbReference type="GeneID" id="18934320"/>